<protein>
    <recommendedName>
        <fullName evidence="1">RNase H type-1 domain-containing protein</fullName>
    </recommendedName>
</protein>
<dbReference type="AlphaFoldDB" id="A0A4Y2NBA2"/>
<gene>
    <name evidence="2" type="ORF">AVEN_92940_1</name>
</gene>
<evidence type="ECO:0000313" key="2">
    <source>
        <dbReference type="EMBL" id="GBN36521.1"/>
    </source>
</evidence>
<organism evidence="2 3">
    <name type="scientific">Araneus ventricosus</name>
    <name type="common">Orbweaver spider</name>
    <name type="synonym">Epeira ventricosa</name>
    <dbReference type="NCBI Taxonomy" id="182803"/>
    <lineage>
        <taxon>Eukaryota</taxon>
        <taxon>Metazoa</taxon>
        <taxon>Ecdysozoa</taxon>
        <taxon>Arthropoda</taxon>
        <taxon>Chelicerata</taxon>
        <taxon>Arachnida</taxon>
        <taxon>Araneae</taxon>
        <taxon>Araneomorphae</taxon>
        <taxon>Entelegynae</taxon>
        <taxon>Araneoidea</taxon>
        <taxon>Araneidae</taxon>
        <taxon>Araneus</taxon>
    </lineage>
</organism>
<dbReference type="InterPro" id="IPR012337">
    <property type="entry name" value="RNaseH-like_sf"/>
</dbReference>
<evidence type="ECO:0000313" key="3">
    <source>
        <dbReference type="Proteomes" id="UP000499080"/>
    </source>
</evidence>
<sequence length="148" mass="16453">MDGPRVDGNTGFAVCIFRNQKLFKTNCYQLNSYNSVFQAELAAINFAAGCALERGAKIKIVTGSLSSIESLKSFNNRSNFVLNIKKSVINARGKVCSSWVEAHAGVPEKELADQFAKTAAFTGQKNDVPEPYSFLKYKIKEFIIKNWE</sequence>
<feature type="domain" description="RNase H type-1" evidence="1">
    <location>
        <begin position="8"/>
        <end position="120"/>
    </location>
</feature>
<dbReference type="InterPro" id="IPR002156">
    <property type="entry name" value="RNaseH_domain"/>
</dbReference>
<name>A0A4Y2NBA2_ARAVE</name>
<proteinExistence type="predicted"/>
<dbReference type="Gene3D" id="3.30.420.10">
    <property type="entry name" value="Ribonuclease H-like superfamily/Ribonuclease H"/>
    <property type="match status" value="1"/>
</dbReference>
<dbReference type="Proteomes" id="UP000499080">
    <property type="component" value="Unassembled WGS sequence"/>
</dbReference>
<keyword evidence="3" id="KW-1185">Reference proteome</keyword>
<dbReference type="GO" id="GO:0003676">
    <property type="term" value="F:nucleic acid binding"/>
    <property type="evidence" value="ECO:0007669"/>
    <property type="project" value="InterPro"/>
</dbReference>
<reference evidence="2 3" key="1">
    <citation type="journal article" date="2019" name="Sci. Rep.">
        <title>Orb-weaving spider Araneus ventricosus genome elucidates the spidroin gene catalogue.</title>
        <authorList>
            <person name="Kono N."/>
            <person name="Nakamura H."/>
            <person name="Ohtoshi R."/>
            <person name="Moran D.A.P."/>
            <person name="Shinohara A."/>
            <person name="Yoshida Y."/>
            <person name="Fujiwara M."/>
            <person name="Mori M."/>
            <person name="Tomita M."/>
            <person name="Arakawa K."/>
        </authorList>
    </citation>
    <scope>NUCLEOTIDE SEQUENCE [LARGE SCALE GENOMIC DNA]</scope>
</reference>
<dbReference type="OrthoDB" id="6514649at2759"/>
<dbReference type="CDD" id="cd09276">
    <property type="entry name" value="Rnase_HI_RT_non_LTR"/>
    <property type="match status" value="1"/>
</dbReference>
<accession>A0A4Y2NBA2</accession>
<evidence type="ECO:0000259" key="1">
    <source>
        <dbReference type="Pfam" id="PF00075"/>
    </source>
</evidence>
<comment type="caution">
    <text evidence="2">The sequence shown here is derived from an EMBL/GenBank/DDBJ whole genome shotgun (WGS) entry which is preliminary data.</text>
</comment>
<dbReference type="EMBL" id="BGPR01008855">
    <property type="protein sequence ID" value="GBN36521.1"/>
    <property type="molecule type" value="Genomic_DNA"/>
</dbReference>
<dbReference type="Pfam" id="PF00075">
    <property type="entry name" value="RNase_H"/>
    <property type="match status" value="1"/>
</dbReference>
<dbReference type="GO" id="GO:0004523">
    <property type="term" value="F:RNA-DNA hybrid ribonuclease activity"/>
    <property type="evidence" value="ECO:0007669"/>
    <property type="project" value="InterPro"/>
</dbReference>
<dbReference type="InterPro" id="IPR036397">
    <property type="entry name" value="RNaseH_sf"/>
</dbReference>
<dbReference type="SUPFAM" id="SSF53098">
    <property type="entry name" value="Ribonuclease H-like"/>
    <property type="match status" value="1"/>
</dbReference>